<evidence type="ECO:0000313" key="4">
    <source>
        <dbReference type="Proteomes" id="UP000594015"/>
    </source>
</evidence>
<dbReference type="Proteomes" id="UP000594015">
    <property type="component" value="Chromosome"/>
</dbReference>
<gene>
    <name evidence="3" type="ORF">WN72_04950</name>
</gene>
<accession>A0AAE7TMC4</accession>
<dbReference type="KEGG" id="barh:WN72_04950"/>
<name>A0AAE7TMC4_9BRAD</name>
<feature type="domain" description="Insertion element IS402-like" evidence="2">
    <location>
        <begin position="2"/>
        <end position="60"/>
    </location>
</feature>
<dbReference type="Pfam" id="PF13340">
    <property type="entry name" value="DUF4096"/>
    <property type="match status" value="1"/>
</dbReference>
<dbReference type="InterPro" id="IPR025161">
    <property type="entry name" value="IS402-like_dom"/>
</dbReference>
<feature type="domain" description="Transposase IS4-like" evidence="1">
    <location>
        <begin position="73"/>
        <end position="228"/>
    </location>
</feature>
<evidence type="ECO:0000259" key="1">
    <source>
        <dbReference type="Pfam" id="PF01609"/>
    </source>
</evidence>
<dbReference type="InterPro" id="IPR002559">
    <property type="entry name" value="Transposase_11"/>
</dbReference>
<organism evidence="3 4">
    <name type="scientific">Bradyrhizobium arachidis</name>
    <dbReference type="NCBI Taxonomy" id="858423"/>
    <lineage>
        <taxon>Bacteria</taxon>
        <taxon>Pseudomonadati</taxon>
        <taxon>Pseudomonadota</taxon>
        <taxon>Alphaproteobacteria</taxon>
        <taxon>Hyphomicrobiales</taxon>
        <taxon>Nitrobacteraceae</taxon>
        <taxon>Bradyrhizobium</taxon>
    </lineage>
</organism>
<dbReference type="Pfam" id="PF01609">
    <property type="entry name" value="DDE_Tnp_1"/>
    <property type="match status" value="1"/>
</dbReference>
<protein>
    <submittedName>
        <fullName evidence="3">IS5 family transposase</fullName>
    </submittedName>
</protein>
<evidence type="ECO:0000259" key="2">
    <source>
        <dbReference type="Pfam" id="PF13340"/>
    </source>
</evidence>
<reference evidence="3 4" key="1">
    <citation type="submission" date="2018-06" db="EMBL/GenBank/DDBJ databases">
        <title>Comparative genomics of Bradyrhizobium nodulating Arachidis hypogaea.</title>
        <authorList>
            <person name="Li Y."/>
        </authorList>
    </citation>
    <scope>NUCLEOTIDE SEQUENCE [LARGE SCALE GENOMIC DNA]</scope>
    <source>
        <strain evidence="3 4">CCBAU 051107</strain>
    </source>
</reference>
<dbReference type="GO" id="GO:0003677">
    <property type="term" value="F:DNA binding"/>
    <property type="evidence" value="ECO:0007669"/>
    <property type="project" value="InterPro"/>
</dbReference>
<proteinExistence type="predicted"/>
<evidence type="ECO:0000313" key="3">
    <source>
        <dbReference type="EMBL" id="QOZ73151.1"/>
    </source>
</evidence>
<dbReference type="EMBL" id="CP030050">
    <property type="protein sequence ID" value="QOZ73151.1"/>
    <property type="molecule type" value="Genomic_DNA"/>
</dbReference>
<dbReference type="PANTHER" id="PTHR46637:SF1">
    <property type="entry name" value="BLL5188 PROTEIN"/>
    <property type="match status" value="1"/>
</dbReference>
<dbReference type="PANTHER" id="PTHR46637">
    <property type="entry name" value="TIS1421-TRANSPOSASE PROTEIN A"/>
    <property type="match status" value="1"/>
</dbReference>
<dbReference type="NCBIfam" id="NF033580">
    <property type="entry name" value="transpos_IS5_3"/>
    <property type="match status" value="1"/>
</dbReference>
<dbReference type="AlphaFoldDB" id="A0AAE7TMC4"/>
<sequence>MLPNKPRGVPRVNDSRVLNGIFWVLRSGAPWRDLPTAFGPYTTCYNRFVRWRRANVWGRIIEALATAHDAAVQTIDTSIVRVHQHEACITRNQRHSMGRSRGGLTSKIHTVVDGNGLPVWPALSPGEAHDVQLAGKLLSRLKSGSMLLADRGYDADWIRELAMKKGAWANIPPKRNRSDPICFSPYLYRARNQVERFFNRIKQCRRVATRYDRLAANYLAFIQLASIRLWLRLNESAS</sequence>
<dbReference type="GO" id="GO:0006313">
    <property type="term" value="P:DNA transposition"/>
    <property type="evidence" value="ECO:0007669"/>
    <property type="project" value="InterPro"/>
</dbReference>
<dbReference type="InterPro" id="IPR052909">
    <property type="entry name" value="Transposase_6_like"/>
</dbReference>
<dbReference type="GO" id="GO:0004803">
    <property type="term" value="F:transposase activity"/>
    <property type="evidence" value="ECO:0007669"/>
    <property type="project" value="InterPro"/>
</dbReference>